<reference evidence="2 3" key="1">
    <citation type="submission" date="2017-02" db="EMBL/GenBank/DDBJ databases">
        <authorList>
            <person name="Peterson S.W."/>
        </authorList>
    </citation>
    <scope>NUCLEOTIDE SEQUENCE [LARGE SCALE GENOMIC DNA]</scope>
    <source>
        <strain evidence="2 3">ATCC 27749</strain>
    </source>
</reference>
<protein>
    <submittedName>
        <fullName evidence="2">Glucosyl transferase GtrII</fullName>
    </submittedName>
</protein>
<dbReference type="GO" id="GO:0016740">
    <property type="term" value="F:transferase activity"/>
    <property type="evidence" value="ECO:0007669"/>
    <property type="project" value="UniProtKB-KW"/>
</dbReference>
<name>A0A1T4XHC5_9FIRM</name>
<dbReference type="OrthoDB" id="1779470at2"/>
<keyword evidence="2" id="KW-0808">Transferase</keyword>
<feature type="transmembrane region" description="Helical" evidence="1">
    <location>
        <begin position="131"/>
        <end position="153"/>
    </location>
</feature>
<evidence type="ECO:0000313" key="3">
    <source>
        <dbReference type="Proteomes" id="UP000190286"/>
    </source>
</evidence>
<accession>A0A1T4XHC5</accession>
<dbReference type="EMBL" id="FUYF01000010">
    <property type="protein sequence ID" value="SKA88919.1"/>
    <property type="molecule type" value="Genomic_DNA"/>
</dbReference>
<feature type="transmembrane region" description="Helical" evidence="1">
    <location>
        <begin position="107"/>
        <end position="125"/>
    </location>
</feature>
<dbReference type="AlphaFoldDB" id="A0A1T4XHC5"/>
<feature type="transmembrane region" description="Helical" evidence="1">
    <location>
        <begin position="76"/>
        <end position="100"/>
    </location>
</feature>
<evidence type="ECO:0000256" key="1">
    <source>
        <dbReference type="SAM" id="Phobius"/>
    </source>
</evidence>
<dbReference type="Proteomes" id="UP000190286">
    <property type="component" value="Unassembled WGS sequence"/>
</dbReference>
<feature type="transmembrane region" description="Helical" evidence="1">
    <location>
        <begin position="218"/>
        <end position="243"/>
    </location>
</feature>
<keyword evidence="3" id="KW-1185">Reference proteome</keyword>
<gene>
    <name evidence="2" type="ORF">SAMN02745178_01894</name>
</gene>
<feature type="transmembrane region" description="Helical" evidence="1">
    <location>
        <begin position="174"/>
        <end position="198"/>
    </location>
</feature>
<proteinExistence type="predicted"/>
<keyword evidence="1" id="KW-0472">Membrane</keyword>
<feature type="transmembrane region" description="Helical" evidence="1">
    <location>
        <begin position="255"/>
        <end position="276"/>
    </location>
</feature>
<feature type="transmembrane region" description="Helical" evidence="1">
    <location>
        <begin position="311"/>
        <end position="329"/>
    </location>
</feature>
<feature type="transmembrane region" description="Helical" evidence="1">
    <location>
        <begin position="335"/>
        <end position="354"/>
    </location>
</feature>
<sequence length="544" mass="59555">MKQEFGYFLKNAKFRAALGLTLLLSYGYAIATTRVSIDSLEGDRYIGTGGVMLSTGRFGMNLWAAVLGYGRAEPSYAFGIDLLAALLLALAAVSFCALLRKAAQDRISMFGYGLFACLFVSYPLMNEIWEYSGANVCVCGGYLLDAAALNLLWDARQPGVPWRGRALRMGAAALCLLVVCSSYESLAAVFVLAVFALLTLEQLLAAERPRLVAVLTEGLWYAAALVGGLCLRVLVTSGIHLVLPQAAANGATEILWAFYPFVYLAKLLVKSILINYALRGCFYLPIAELAVAALVFIVLVIALAVRKKRPLLLLTGAGMLLSLVLLSFVQGKCSPYRTCQVFALFVALAVLAVYELLRRAAARRAVLLGGVQLLAVLLCLHQAMYLNHLLAVDYQRSEQEAAVVRTLGTELVRDYGTDKPVVLVGRYTLGENITRYTTADPMQHPLYRFFREHTSWESGDTVKYVETNCNSVLNWSVTAFSEVDDVYGRAAEHLFRYYGFALDMTHSAALHEQAQTYADAHDLPGYPRAGAIVDCGDYVLVNLQ</sequence>
<evidence type="ECO:0000313" key="2">
    <source>
        <dbReference type="EMBL" id="SKA88919.1"/>
    </source>
</evidence>
<dbReference type="RefSeq" id="WP_143402727.1">
    <property type="nucleotide sequence ID" value="NZ_FUYF01000010.1"/>
</dbReference>
<keyword evidence="1" id="KW-1133">Transmembrane helix</keyword>
<dbReference type="GeneID" id="93338349"/>
<keyword evidence="1" id="KW-0812">Transmembrane</keyword>
<feature type="transmembrane region" description="Helical" evidence="1">
    <location>
        <begin position="282"/>
        <end position="304"/>
    </location>
</feature>
<feature type="transmembrane region" description="Helical" evidence="1">
    <location>
        <begin position="366"/>
        <end position="386"/>
    </location>
</feature>
<organism evidence="2 3">
    <name type="scientific">Gemmiger formicilis</name>
    <dbReference type="NCBI Taxonomy" id="745368"/>
    <lineage>
        <taxon>Bacteria</taxon>
        <taxon>Bacillati</taxon>
        <taxon>Bacillota</taxon>
        <taxon>Clostridia</taxon>
        <taxon>Eubacteriales</taxon>
        <taxon>Gemmiger</taxon>
    </lineage>
</organism>
<dbReference type="STRING" id="745368.SAMN02745178_01894"/>